<dbReference type="PANTHER" id="PTHR36540:SF1">
    <property type="entry name" value="PYRIMIDINE_PURINE NUCLEOSIDE PHOSPHORYLASE"/>
    <property type="match status" value="1"/>
</dbReference>
<name>A0A927F5R8_9BACT</name>
<evidence type="ECO:0000256" key="2">
    <source>
        <dbReference type="ARBA" id="ARBA00022679"/>
    </source>
</evidence>
<dbReference type="InterPro" id="IPR009664">
    <property type="entry name" value="Ppnp"/>
</dbReference>
<dbReference type="InterPro" id="IPR014710">
    <property type="entry name" value="RmlC-like_jellyroll"/>
</dbReference>
<comment type="caution">
    <text evidence="4">The sequence shown here is derived from an EMBL/GenBank/DDBJ whole genome shotgun (WGS) entry which is preliminary data.</text>
</comment>
<reference evidence="4" key="1">
    <citation type="submission" date="2020-09" db="EMBL/GenBank/DDBJ databases">
        <title>Pelagicoccus enzymogenes sp. nov. with an EPS production, isolated from marine sediment.</title>
        <authorList>
            <person name="Feng X."/>
        </authorList>
    </citation>
    <scope>NUCLEOTIDE SEQUENCE</scope>
    <source>
        <strain evidence="4">NFK12</strain>
    </source>
</reference>
<dbReference type="AlphaFoldDB" id="A0A927F5R8"/>
<evidence type="ECO:0000256" key="1">
    <source>
        <dbReference type="ARBA" id="ARBA00022676"/>
    </source>
</evidence>
<organism evidence="4 5">
    <name type="scientific">Pelagicoccus enzymogenes</name>
    <dbReference type="NCBI Taxonomy" id="2773457"/>
    <lineage>
        <taxon>Bacteria</taxon>
        <taxon>Pseudomonadati</taxon>
        <taxon>Verrucomicrobiota</taxon>
        <taxon>Opitutia</taxon>
        <taxon>Puniceicoccales</taxon>
        <taxon>Pelagicoccaceae</taxon>
        <taxon>Pelagicoccus</taxon>
    </lineage>
</organism>
<dbReference type="GO" id="GO:0016154">
    <property type="term" value="F:pyrimidine-nucleoside phosphorylase activity"/>
    <property type="evidence" value="ECO:0007669"/>
    <property type="project" value="UniProtKB-UniRule"/>
</dbReference>
<comment type="catalytic activity">
    <reaction evidence="3">
        <text>inosine + phosphate = alpha-D-ribose 1-phosphate + hypoxanthine</text>
        <dbReference type="Rhea" id="RHEA:27646"/>
        <dbReference type="ChEBI" id="CHEBI:17368"/>
        <dbReference type="ChEBI" id="CHEBI:17596"/>
        <dbReference type="ChEBI" id="CHEBI:43474"/>
        <dbReference type="ChEBI" id="CHEBI:57720"/>
        <dbReference type="EC" id="2.4.2.1"/>
    </reaction>
</comment>
<dbReference type="GO" id="GO:0004731">
    <property type="term" value="F:purine-nucleoside phosphorylase activity"/>
    <property type="evidence" value="ECO:0007669"/>
    <property type="project" value="UniProtKB-UniRule"/>
</dbReference>
<evidence type="ECO:0000313" key="5">
    <source>
        <dbReference type="Proteomes" id="UP000622317"/>
    </source>
</evidence>
<dbReference type="Gene3D" id="2.60.120.10">
    <property type="entry name" value="Jelly Rolls"/>
    <property type="match status" value="1"/>
</dbReference>
<comment type="catalytic activity">
    <reaction evidence="3">
        <text>thymidine + phosphate = 2-deoxy-alpha-D-ribose 1-phosphate + thymine</text>
        <dbReference type="Rhea" id="RHEA:16037"/>
        <dbReference type="ChEBI" id="CHEBI:17748"/>
        <dbReference type="ChEBI" id="CHEBI:17821"/>
        <dbReference type="ChEBI" id="CHEBI:43474"/>
        <dbReference type="ChEBI" id="CHEBI:57259"/>
        <dbReference type="EC" id="2.4.2.2"/>
    </reaction>
</comment>
<comment type="catalytic activity">
    <reaction evidence="3">
        <text>uridine + phosphate = alpha-D-ribose 1-phosphate + uracil</text>
        <dbReference type="Rhea" id="RHEA:24388"/>
        <dbReference type="ChEBI" id="CHEBI:16704"/>
        <dbReference type="ChEBI" id="CHEBI:17568"/>
        <dbReference type="ChEBI" id="CHEBI:43474"/>
        <dbReference type="ChEBI" id="CHEBI:57720"/>
        <dbReference type="EC" id="2.4.2.2"/>
    </reaction>
</comment>
<dbReference type="RefSeq" id="WP_191616038.1">
    <property type="nucleotide sequence ID" value="NZ_JACYFG010000006.1"/>
</dbReference>
<keyword evidence="2 3" id="KW-0808">Transferase</keyword>
<comment type="similarity">
    <text evidence="3">Belongs to the nucleoside phosphorylase PpnP family.</text>
</comment>
<comment type="catalytic activity">
    <reaction evidence="3">
        <text>xanthosine + phosphate = alpha-D-ribose 1-phosphate + xanthine</text>
        <dbReference type="Rhea" id="RHEA:27638"/>
        <dbReference type="ChEBI" id="CHEBI:17712"/>
        <dbReference type="ChEBI" id="CHEBI:18107"/>
        <dbReference type="ChEBI" id="CHEBI:43474"/>
        <dbReference type="ChEBI" id="CHEBI:57720"/>
        <dbReference type="EC" id="2.4.2.1"/>
    </reaction>
</comment>
<dbReference type="PANTHER" id="PTHR36540">
    <property type="entry name" value="PYRIMIDINE/PURINE NUCLEOSIDE PHOSPHORYLASE"/>
    <property type="match status" value="1"/>
</dbReference>
<dbReference type="EC" id="2.4.2.2" evidence="3"/>
<evidence type="ECO:0000256" key="3">
    <source>
        <dbReference type="HAMAP-Rule" id="MF_01537"/>
    </source>
</evidence>
<keyword evidence="5" id="KW-1185">Reference proteome</keyword>
<dbReference type="CDD" id="cd20296">
    <property type="entry name" value="cupin_PpnP-like"/>
    <property type="match status" value="1"/>
</dbReference>
<proteinExistence type="inferred from homology"/>
<dbReference type="Proteomes" id="UP000622317">
    <property type="component" value="Unassembled WGS sequence"/>
</dbReference>
<comment type="function">
    <text evidence="3">Catalyzes the phosphorolysis of diverse nucleosides, yielding D-ribose 1-phosphate and the respective free bases. Can use uridine, adenosine, guanosine, cytidine, thymidine, inosine and xanthosine as substrates. Also catalyzes the reverse reactions.</text>
</comment>
<dbReference type="GO" id="GO:0005829">
    <property type="term" value="C:cytosol"/>
    <property type="evidence" value="ECO:0007669"/>
    <property type="project" value="TreeGrafter"/>
</dbReference>
<dbReference type="EMBL" id="JACYFG010000006">
    <property type="protein sequence ID" value="MBD5778913.1"/>
    <property type="molecule type" value="Genomic_DNA"/>
</dbReference>
<sequence length="103" mass="11089">MQFENVTALAEANIYFDGKVVSHTILTAEGDKKTLGVILGGKFHFDTVAAERMDIPSGSCVVTLDGETESKTYEAGSYFEVGANSGFTIDVADTCQYVCSYLK</sequence>
<dbReference type="Pfam" id="PF06865">
    <property type="entry name" value="Ppnp"/>
    <property type="match status" value="1"/>
</dbReference>
<comment type="catalytic activity">
    <reaction evidence="3">
        <text>adenosine + phosphate = alpha-D-ribose 1-phosphate + adenine</text>
        <dbReference type="Rhea" id="RHEA:27642"/>
        <dbReference type="ChEBI" id="CHEBI:16335"/>
        <dbReference type="ChEBI" id="CHEBI:16708"/>
        <dbReference type="ChEBI" id="CHEBI:43474"/>
        <dbReference type="ChEBI" id="CHEBI:57720"/>
        <dbReference type="EC" id="2.4.2.1"/>
    </reaction>
</comment>
<keyword evidence="1 3" id="KW-0328">Glycosyltransferase</keyword>
<comment type="catalytic activity">
    <reaction evidence="3">
        <text>guanosine + phosphate = alpha-D-ribose 1-phosphate + guanine</text>
        <dbReference type="Rhea" id="RHEA:13233"/>
        <dbReference type="ChEBI" id="CHEBI:16235"/>
        <dbReference type="ChEBI" id="CHEBI:16750"/>
        <dbReference type="ChEBI" id="CHEBI:43474"/>
        <dbReference type="ChEBI" id="CHEBI:57720"/>
        <dbReference type="EC" id="2.4.2.1"/>
    </reaction>
</comment>
<comment type="catalytic activity">
    <reaction evidence="3">
        <text>cytidine + phosphate = cytosine + alpha-D-ribose 1-phosphate</text>
        <dbReference type="Rhea" id="RHEA:52540"/>
        <dbReference type="ChEBI" id="CHEBI:16040"/>
        <dbReference type="ChEBI" id="CHEBI:17562"/>
        <dbReference type="ChEBI" id="CHEBI:43474"/>
        <dbReference type="ChEBI" id="CHEBI:57720"/>
        <dbReference type="EC" id="2.4.2.2"/>
    </reaction>
</comment>
<dbReference type="EC" id="2.4.2.1" evidence="3"/>
<gene>
    <name evidence="3" type="primary">ppnP</name>
    <name evidence="4" type="ORF">IEN85_05370</name>
</gene>
<protein>
    <recommendedName>
        <fullName evidence="3">Pyrimidine/purine nucleoside phosphorylase</fullName>
        <ecNumber evidence="3">2.4.2.1</ecNumber>
        <ecNumber evidence="3">2.4.2.2</ecNumber>
    </recommendedName>
    <alternativeName>
        <fullName evidence="3">Adenosine phosphorylase</fullName>
    </alternativeName>
    <alternativeName>
        <fullName evidence="3">Cytidine phosphorylase</fullName>
    </alternativeName>
    <alternativeName>
        <fullName evidence="3">Guanosine phosphorylase</fullName>
    </alternativeName>
    <alternativeName>
        <fullName evidence="3">Inosine phosphorylase</fullName>
    </alternativeName>
    <alternativeName>
        <fullName evidence="3">Thymidine phosphorylase</fullName>
    </alternativeName>
    <alternativeName>
        <fullName evidence="3">Uridine phosphorylase</fullName>
    </alternativeName>
    <alternativeName>
        <fullName evidence="3">Xanthosine phosphorylase</fullName>
    </alternativeName>
</protein>
<dbReference type="InterPro" id="IPR011051">
    <property type="entry name" value="RmlC_Cupin_sf"/>
</dbReference>
<dbReference type="HAMAP" id="MF_01537">
    <property type="entry name" value="Nucleos_phosphorylase_PpnP"/>
    <property type="match status" value="1"/>
</dbReference>
<dbReference type="SUPFAM" id="SSF51182">
    <property type="entry name" value="RmlC-like cupins"/>
    <property type="match status" value="1"/>
</dbReference>
<comment type="catalytic activity">
    <reaction evidence="3">
        <text>a purine D-ribonucleoside + phosphate = a purine nucleobase + alpha-D-ribose 1-phosphate</text>
        <dbReference type="Rhea" id="RHEA:19805"/>
        <dbReference type="ChEBI" id="CHEBI:26386"/>
        <dbReference type="ChEBI" id="CHEBI:43474"/>
        <dbReference type="ChEBI" id="CHEBI:57720"/>
        <dbReference type="ChEBI" id="CHEBI:142355"/>
        <dbReference type="EC" id="2.4.2.1"/>
    </reaction>
</comment>
<accession>A0A927F5R8</accession>
<evidence type="ECO:0000313" key="4">
    <source>
        <dbReference type="EMBL" id="MBD5778913.1"/>
    </source>
</evidence>